<comment type="caution">
    <text evidence="3">The sequence shown here is derived from an EMBL/GenBank/DDBJ whole genome shotgun (WGS) entry which is preliminary data.</text>
</comment>
<sequence>MTVAPAVPDAIVAPRHPGEPLGIVAGGGDLPRLVAAQARLHGWEPRILAVGDGIGAAWLPDDAWPMAWGRLGNAFAHLKDRGVQRLVLCGTVSVRPDFRAILPSLKTLAMLPQIFRVIRGGDDNLLRAAARAFEQRGFELVAVQEILPELLMLPGAVGGALPSVADRAALRRGFEAAGVLGALDVGQAVVASKDRVIALEGIEGTREMLQRVADLRRRGRIGPTERCVLVKGVKPGQDLRFDLPSIGVATIEEAAEAGLVGIGLSAGHALVIGIDDVMAAARAKGIFLWGWTRSCAEEGSA</sequence>
<accession>A0A917DI09</accession>
<dbReference type="InterPro" id="IPR010415">
    <property type="entry name" value="LpxI_C"/>
</dbReference>
<dbReference type="InterPro" id="IPR043167">
    <property type="entry name" value="LpxI_C_sf"/>
</dbReference>
<dbReference type="Proteomes" id="UP000613160">
    <property type="component" value="Unassembled WGS sequence"/>
</dbReference>
<dbReference type="InterPro" id="IPR041255">
    <property type="entry name" value="LpxI_N"/>
</dbReference>
<name>A0A917DI09_9HYPH</name>
<dbReference type="Pfam" id="PF06230">
    <property type="entry name" value="LpxI_C"/>
    <property type="match status" value="1"/>
</dbReference>
<feature type="domain" description="LpxI C-terminal" evidence="1">
    <location>
        <begin position="155"/>
        <end position="289"/>
    </location>
</feature>
<evidence type="ECO:0000313" key="4">
    <source>
        <dbReference type="Proteomes" id="UP000613160"/>
    </source>
</evidence>
<organism evidence="3 4">
    <name type="scientific">Aureimonas glaciei</name>
    <dbReference type="NCBI Taxonomy" id="1776957"/>
    <lineage>
        <taxon>Bacteria</taxon>
        <taxon>Pseudomonadati</taxon>
        <taxon>Pseudomonadota</taxon>
        <taxon>Alphaproteobacteria</taxon>
        <taxon>Hyphomicrobiales</taxon>
        <taxon>Aurantimonadaceae</taxon>
        <taxon>Aureimonas</taxon>
    </lineage>
</organism>
<dbReference type="Pfam" id="PF17930">
    <property type="entry name" value="LpxI_N"/>
    <property type="match status" value="1"/>
</dbReference>
<protein>
    <recommendedName>
        <fullName evidence="5">DUF1009 domain-containing protein</fullName>
    </recommendedName>
</protein>
<dbReference type="Gene3D" id="3.40.50.20">
    <property type="match status" value="1"/>
</dbReference>
<dbReference type="PANTHER" id="PTHR39962">
    <property type="entry name" value="BLL4848 PROTEIN"/>
    <property type="match status" value="1"/>
</dbReference>
<dbReference type="PANTHER" id="PTHR39962:SF1">
    <property type="entry name" value="LPXI FAMILY PROTEIN"/>
    <property type="match status" value="1"/>
</dbReference>
<evidence type="ECO:0000313" key="3">
    <source>
        <dbReference type="EMBL" id="GGD39473.1"/>
    </source>
</evidence>
<keyword evidence="4" id="KW-1185">Reference proteome</keyword>
<dbReference type="AlphaFoldDB" id="A0A917DI09"/>
<proteinExistence type="predicted"/>
<feature type="domain" description="LpxI N-terminal" evidence="2">
    <location>
        <begin position="21"/>
        <end position="150"/>
    </location>
</feature>
<evidence type="ECO:0008006" key="5">
    <source>
        <dbReference type="Google" id="ProtNLM"/>
    </source>
</evidence>
<evidence type="ECO:0000259" key="1">
    <source>
        <dbReference type="Pfam" id="PF06230"/>
    </source>
</evidence>
<gene>
    <name evidence="3" type="ORF">GCM10011335_47710</name>
</gene>
<dbReference type="EMBL" id="BMJJ01000015">
    <property type="protein sequence ID" value="GGD39473.1"/>
    <property type="molecule type" value="Genomic_DNA"/>
</dbReference>
<evidence type="ECO:0000259" key="2">
    <source>
        <dbReference type="Pfam" id="PF17930"/>
    </source>
</evidence>
<reference evidence="3" key="2">
    <citation type="submission" date="2020-09" db="EMBL/GenBank/DDBJ databases">
        <authorList>
            <person name="Sun Q."/>
            <person name="Zhou Y."/>
        </authorList>
    </citation>
    <scope>NUCLEOTIDE SEQUENCE</scope>
    <source>
        <strain evidence="3">CGMCC 1.15493</strain>
    </source>
</reference>
<dbReference type="InterPro" id="IPR053174">
    <property type="entry name" value="LpxI"/>
</dbReference>
<dbReference type="Gene3D" id="3.40.140.80">
    <property type="match status" value="1"/>
</dbReference>
<reference evidence="3" key="1">
    <citation type="journal article" date="2014" name="Int. J. Syst. Evol. Microbiol.">
        <title>Complete genome sequence of Corynebacterium casei LMG S-19264T (=DSM 44701T), isolated from a smear-ripened cheese.</title>
        <authorList>
            <consortium name="US DOE Joint Genome Institute (JGI-PGF)"/>
            <person name="Walter F."/>
            <person name="Albersmeier A."/>
            <person name="Kalinowski J."/>
            <person name="Ruckert C."/>
        </authorList>
    </citation>
    <scope>NUCLEOTIDE SEQUENCE</scope>
    <source>
        <strain evidence="3">CGMCC 1.15493</strain>
    </source>
</reference>